<organism evidence="2 3">
    <name type="scientific">Mytilus edulis</name>
    <name type="common">Blue mussel</name>
    <dbReference type="NCBI Taxonomy" id="6550"/>
    <lineage>
        <taxon>Eukaryota</taxon>
        <taxon>Metazoa</taxon>
        <taxon>Spiralia</taxon>
        <taxon>Lophotrochozoa</taxon>
        <taxon>Mollusca</taxon>
        <taxon>Bivalvia</taxon>
        <taxon>Autobranchia</taxon>
        <taxon>Pteriomorphia</taxon>
        <taxon>Mytilida</taxon>
        <taxon>Mytiloidea</taxon>
        <taxon>Mytilidae</taxon>
        <taxon>Mytilinae</taxon>
        <taxon>Mytilus</taxon>
    </lineage>
</organism>
<name>A0A8S3QY44_MYTED</name>
<comment type="caution">
    <text evidence="2">The sequence shown here is derived from an EMBL/GenBank/DDBJ whole genome shotgun (WGS) entry which is preliminary data.</text>
</comment>
<dbReference type="OrthoDB" id="10064161at2759"/>
<dbReference type="InterPro" id="IPR004875">
    <property type="entry name" value="DDE_SF_endonuclease_dom"/>
</dbReference>
<dbReference type="Pfam" id="PF03184">
    <property type="entry name" value="DDE_1"/>
    <property type="match status" value="1"/>
</dbReference>
<dbReference type="AlphaFoldDB" id="A0A8S3QY44"/>
<dbReference type="GO" id="GO:0003676">
    <property type="term" value="F:nucleic acid binding"/>
    <property type="evidence" value="ECO:0007669"/>
    <property type="project" value="InterPro"/>
</dbReference>
<reference evidence="2" key="1">
    <citation type="submission" date="2021-03" db="EMBL/GenBank/DDBJ databases">
        <authorList>
            <person name="Bekaert M."/>
        </authorList>
    </citation>
    <scope>NUCLEOTIDE SEQUENCE</scope>
</reference>
<evidence type="ECO:0000259" key="1">
    <source>
        <dbReference type="Pfam" id="PF03184"/>
    </source>
</evidence>
<dbReference type="Proteomes" id="UP000683360">
    <property type="component" value="Unassembled WGS sequence"/>
</dbReference>
<keyword evidence="3" id="KW-1185">Reference proteome</keyword>
<evidence type="ECO:0000313" key="2">
    <source>
        <dbReference type="EMBL" id="CAG2201692.1"/>
    </source>
</evidence>
<evidence type="ECO:0000313" key="3">
    <source>
        <dbReference type="Proteomes" id="UP000683360"/>
    </source>
</evidence>
<sequence>MKRQRRHVILLIDNCSAHPESAGAGLQHVMLKFLPPNTTSIIQPRDQVVSLHLPSSTASRKVASLNLTTTYKSRVKIIQLLTPPEMIDAEFEQFVDMDLDLPATGMPFLEDICGTILAVRAESRGDIEPADSGDEEIHPAVRPTSLDLLNALSTIRQGLEFSNVSEYSKYYKVEDQVNNLLQSLKRQ</sequence>
<feature type="domain" description="DDE-1" evidence="1">
    <location>
        <begin position="3"/>
        <end position="51"/>
    </location>
</feature>
<protein>
    <recommendedName>
        <fullName evidence="1">DDE-1 domain-containing protein</fullName>
    </recommendedName>
</protein>
<proteinExistence type="predicted"/>
<gene>
    <name evidence="2" type="ORF">MEDL_16331</name>
</gene>
<accession>A0A8S3QY44</accession>
<dbReference type="EMBL" id="CAJPWZ010000863">
    <property type="protein sequence ID" value="CAG2201692.1"/>
    <property type="molecule type" value="Genomic_DNA"/>
</dbReference>